<feature type="transmembrane region" description="Helical" evidence="1">
    <location>
        <begin position="7"/>
        <end position="26"/>
    </location>
</feature>
<sequence length="62" mass="6530">MVKSIKWGLLLYAILGTLSIMLIGVFLGEGSIVGVIGCIVALIVIIGLGFTTKKKLREAGKL</sequence>
<evidence type="ECO:0000313" key="3">
    <source>
        <dbReference type="Proteomes" id="UP000182762"/>
    </source>
</evidence>
<reference evidence="2 3" key="1">
    <citation type="submission" date="2016-10" db="EMBL/GenBank/DDBJ databases">
        <authorList>
            <person name="Varghese N."/>
            <person name="Submissions S."/>
        </authorList>
    </citation>
    <scope>NUCLEOTIDE SEQUENCE [LARGE SCALE GENOMIC DNA]</scope>
    <source>
        <strain evidence="2 3">DSM 13796</strain>
    </source>
</reference>
<keyword evidence="1" id="KW-1133">Transmembrane helix</keyword>
<protein>
    <submittedName>
        <fullName evidence="2">Uncharacterized protein</fullName>
    </submittedName>
</protein>
<feature type="transmembrane region" description="Helical" evidence="1">
    <location>
        <begin position="32"/>
        <end position="51"/>
    </location>
</feature>
<evidence type="ECO:0000256" key="1">
    <source>
        <dbReference type="SAM" id="Phobius"/>
    </source>
</evidence>
<organism evidence="2 3">
    <name type="scientific">Priestia endophytica DSM 13796</name>
    <dbReference type="NCBI Taxonomy" id="1121089"/>
    <lineage>
        <taxon>Bacteria</taxon>
        <taxon>Bacillati</taxon>
        <taxon>Bacillota</taxon>
        <taxon>Bacilli</taxon>
        <taxon>Bacillales</taxon>
        <taxon>Bacillaceae</taxon>
        <taxon>Priestia</taxon>
    </lineage>
</organism>
<keyword evidence="1" id="KW-0472">Membrane</keyword>
<comment type="caution">
    <text evidence="2">The sequence shown here is derived from an EMBL/GenBank/DDBJ whole genome shotgun (WGS) entry which is preliminary data.</text>
</comment>
<proteinExistence type="predicted"/>
<keyword evidence="1" id="KW-0812">Transmembrane</keyword>
<dbReference type="Pfam" id="PF17259">
    <property type="entry name" value="DUF5325"/>
    <property type="match status" value="1"/>
</dbReference>
<gene>
    <name evidence="2" type="ORF">SAMN02745910_01102</name>
</gene>
<name>A0A1I5XWT0_9BACI</name>
<accession>A0A1I5XWT0</accession>
<dbReference type="Proteomes" id="UP000182762">
    <property type="component" value="Unassembled WGS sequence"/>
</dbReference>
<dbReference type="InterPro" id="IPR035211">
    <property type="entry name" value="DUF5325"/>
</dbReference>
<dbReference type="EMBL" id="FOXX01000002">
    <property type="protein sequence ID" value="SFQ36366.1"/>
    <property type="molecule type" value="Genomic_DNA"/>
</dbReference>
<evidence type="ECO:0000313" key="2">
    <source>
        <dbReference type="EMBL" id="SFQ36366.1"/>
    </source>
</evidence>
<keyword evidence="3" id="KW-1185">Reference proteome</keyword>